<reference evidence="2 3" key="1">
    <citation type="submission" date="2019-01" db="EMBL/GenBank/DDBJ databases">
        <title>Litorilituus lipolytica sp. nov., isolated from intertidal sand of the Yellow Sea in China.</title>
        <authorList>
            <person name="Liu A."/>
        </authorList>
    </citation>
    <scope>NUCLEOTIDE SEQUENCE [LARGE SCALE GENOMIC DNA]</scope>
    <source>
        <strain evidence="2 3">RZ04</strain>
    </source>
</reference>
<proteinExistence type="predicted"/>
<dbReference type="EMBL" id="SAWY01000007">
    <property type="protein sequence ID" value="TPH17808.1"/>
    <property type="molecule type" value="Genomic_DNA"/>
</dbReference>
<comment type="caution">
    <text evidence="2">The sequence shown here is derived from an EMBL/GenBank/DDBJ whole genome shotgun (WGS) entry which is preliminary data.</text>
</comment>
<feature type="transmembrane region" description="Helical" evidence="1">
    <location>
        <begin position="21"/>
        <end position="40"/>
    </location>
</feature>
<evidence type="ECO:0008006" key="4">
    <source>
        <dbReference type="Google" id="ProtNLM"/>
    </source>
</evidence>
<name>A0A502L1L6_9GAMM</name>
<evidence type="ECO:0000256" key="1">
    <source>
        <dbReference type="SAM" id="Phobius"/>
    </source>
</evidence>
<evidence type="ECO:0000313" key="3">
    <source>
        <dbReference type="Proteomes" id="UP000315303"/>
    </source>
</evidence>
<dbReference type="Proteomes" id="UP000315303">
    <property type="component" value="Unassembled WGS sequence"/>
</dbReference>
<gene>
    <name evidence="2" type="ORF">EPA86_04475</name>
</gene>
<dbReference type="OrthoDB" id="9151209at2"/>
<dbReference type="RefSeq" id="WP_140602215.1">
    <property type="nucleotide sequence ID" value="NZ_SAWY01000007.1"/>
</dbReference>
<protein>
    <recommendedName>
        <fullName evidence="4">MSHA biogenesis protein MshJ</fullName>
    </recommendedName>
</protein>
<keyword evidence="1" id="KW-0472">Membrane</keyword>
<keyword evidence="3" id="KW-1185">Reference proteome</keyword>
<accession>A0A502L1L6</accession>
<organism evidence="2 3">
    <name type="scientific">Litorilituus lipolyticus</name>
    <dbReference type="NCBI Taxonomy" id="2491017"/>
    <lineage>
        <taxon>Bacteria</taxon>
        <taxon>Pseudomonadati</taxon>
        <taxon>Pseudomonadota</taxon>
        <taxon>Gammaproteobacteria</taxon>
        <taxon>Alteromonadales</taxon>
        <taxon>Colwelliaceae</taxon>
        <taxon>Litorilituus</taxon>
    </lineage>
</organism>
<keyword evidence="1" id="KW-1133">Transmembrane helix</keyword>
<keyword evidence="1" id="KW-0812">Transmembrane</keyword>
<sequence length="234" mass="26960">MKQQWQLLTEKYLQLTSREQYLILLTGVVAVCFTIFYLFIDVKSLENDKLNKQISQLKSTNKTQAITIKEYQAALKVDPNTVIKNKIAHIEDKMAKVDKQLLALTSELIDPIQMRHALLKLLKLEPNVSLLSFELIGAVPLITPQTNQDGETENQSDVIEPLVLEEAGLNLYRHGIKIKLSGSYFDLMAYLQKLEQLSWTFFWQQFDFTLKEYPVNEVEIEIYSLGTKEDFVGV</sequence>
<evidence type="ECO:0000313" key="2">
    <source>
        <dbReference type="EMBL" id="TPH17808.1"/>
    </source>
</evidence>
<dbReference type="AlphaFoldDB" id="A0A502L1L6"/>